<dbReference type="AlphaFoldDB" id="A0A846YRG4"/>
<dbReference type="NCBIfam" id="TIGR04338">
    <property type="entry name" value="HEXXH_Rv0185"/>
    <property type="match status" value="1"/>
</dbReference>
<protein>
    <submittedName>
        <fullName evidence="1">TIGR04338 family metallohydrolase</fullName>
    </submittedName>
</protein>
<proteinExistence type="predicted"/>
<gene>
    <name evidence="1" type="ORF">HGA15_29915</name>
</gene>
<sequence>MSTLRDSQRAKVYDAEQLVRAVFDRADEFGRRTVEVHGSRLTLPAERKFASVESVQEYCDRVFRLNWVAAEWERAATPIRVRARAGTVAAHYESGRDVLAVPVHGSSSRRGGGPWALRELVILHEIAHHLESRPDAVAPHGPEFCGRYVDLVEGVLGPEAGLLLRITFYDSGVSLT</sequence>
<accession>A0A846YRG4</accession>
<evidence type="ECO:0000313" key="2">
    <source>
        <dbReference type="Proteomes" id="UP000570678"/>
    </source>
</evidence>
<organism evidence="1 2">
    <name type="scientific">Nocardia flavorosea</name>
    <dbReference type="NCBI Taxonomy" id="53429"/>
    <lineage>
        <taxon>Bacteria</taxon>
        <taxon>Bacillati</taxon>
        <taxon>Actinomycetota</taxon>
        <taxon>Actinomycetes</taxon>
        <taxon>Mycobacteriales</taxon>
        <taxon>Nocardiaceae</taxon>
        <taxon>Nocardia</taxon>
    </lineage>
</organism>
<evidence type="ECO:0000313" key="1">
    <source>
        <dbReference type="EMBL" id="NKY60281.1"/>
    </source>
</evidence>
<dbReference type="EMBL" id="JAAXOT010000021">
    <property type="protein sequence ID" value="NKY60281.1"/>
    <property type="molecule type" value="Genomic_DNA"/>
</dbReference>
<keyword evidence="1" id="KW-0378">Hydrolase</keyword>
<dbReference type="InterPro" id="IPR027595">
    <property type="entry name" value="CHP04338"/>
</dbReference>
<name>A0A846YRG4_9NOCA</name>
<comment type="caution">
    <text evidence="1">The sequence shown here is derived from an EMBL/GenBank/DDBJ whole genome shotgun (WGS) entry which is preliminary data.</text>
</comment>
<keyword evidence="2" id="KW-1185">Reference proteome</keyword>
<reference evidence="1 2" key="1">
    <citation type="submission" date="2020-04" db="EMBL/GenBank/DDBJ databases">
        <title>MicrobeNet Type strains.</title>
        <authorList>
            <person name="Nicholson A.C."/>
        </authorList>
    </citation>
    <scope>NUCLEOTIDE SEQUENCE [LARGE SCALE GENOMIC DNA]</scope>
    <source>
        <strain evidence="1 2">JCM 3332</strain>
    </source>
</reference>
<dbReference type="RefSeq" id="WP_062978951.1">
    <property type="nucleotide sequence ID" value="NZ_JAAXOT010000021.1"/>
</dbReference>
<dbReference type="GO" id="GO:0016787">
    <property type="term" value="F:hydrolase activity"/>
    <property type="evidence" value="ECO:0007669"/>
    <property type="project" value="UniProtKB-KW"/>
</dbReference>
<dbReference type="Proteomes" id="UP000570678">
    <property type="component" value="Unassembled WGS sequence"/>
</dbReference>